<feature type="domain" description="Senescence" evidence="6">
    <location>
        <begin position="164"/>
        <end position="322"/>
    </location>
</feature>
<evidence type="ECO:0000313" key="7">
    <source>
        <dbReference type="EMBL" id="CAB3407875.1"/>
    </source>
</evidence>
<evidence type="ECO:0000256" key="4">
    <source>
        <dbReference type="ARBA" id="ARBA00021397"/>
    </source>
</evidence>
<dbReference type="GO" id="GO:0005780">
    <property type="term" value="C:extrinsic component of intraperoxisomal membrane"/>
    <property type="evidence" value="ECO:0007669"/>
    <property type="project" value="InterPro"/>
</dbReference>
<dbReference type="InterPro" id="IPR045036">
    <property type="entry name" value="Spartin-like"/>
</dbReference>
<gene>
    <name evidence="7" type="ORF">CBOVIS_LOCUS9730</name>
</gene>
<accession>A0A8S1F5Y6</accession>
<evidence type="ECO:0000256" key="2">
    <source>
        <dbReference type="ARBA" id="ARBA00004184"/>
    </source>
</evidence>
<dbReference type="Pfam" id="PF06911">
    <property type="entry name" value="Senescence"/>
    <property type="match status" value="1"/>
</dbReference>
<dbReference type="OrthoDB" id="20821at2759"/>
<dbReference type="PANTHER" id="PTHR21068:SF43">
    <property type="entry name" value="SPARTIN"/>
    <property type="match status" value="1"/>
</dbReference>
<organism evidence="7 8">
    <name type="scientific">Caenorhabditis bovis</name>
    <dbReference type="NCBI Taxonomy" id="2654633"/>
    <lineage>
        <taxon>Eukaryota</taxon>
        <taxon>Metazoa</taxon>
        <taxon>Ecdysozoa</taxon>
        <taxon>Nematoda</taxon>
        <taxon>Chromadorea</taxon>
        <taxon>Rhabditida</taxon>
        <taxon>Rhabditina</taxon>
        <taxon>Rhabditomorpha</taxon>
        <taxon>Rhabditoidea</taxon>
        <taxon>Rhabditidae</taxon>
        <taxon>Peloderinae</taxon>
        <taxon>Caenorhabditis</taxon>
    </lineage>
</organism>
<dbReference type="Pfam" id="PF12634">
    <property type="entry name" value="Inp1"/>
    <property type="match status" value="1"/>
</dbReference>
<dbReference type="GO" id="GO:0030514">
    <property type="term" value="P:negative regulation of BMP signaling pathway"/>
    <property type="evidence" value="ECO:0007669"/>
    <property type="project" value="TreeGrafter"/>
</dbReference>
<dbReference type="Proteomes" id="UP000494206">
    <property type="component" value="Unassembled WGS sequence"/>
</dbReference>
<dbReference type="GO" id="GO:0005886">
    <property type="term" value="C:plasma membrane"/>
    <property type="evidence" value="ECO:0007669"/>
    <property type="project" value="TreeGrafter"/>
</dbReference>
<comment type="subcellular location">
    <subcellularLocation>
        <location evidence="2">Endomembrane system</location>
        <topology evidence="2">Peripheral membrane protein</topology>
    </subcellularLocation>
</comment>
<name>A0A8S1F5Y6_9PELO</name>
<comment type="function">
    <text evidence="1">Required for peroxisome inheritance.</text>
</comment>
<keyword evidence="8" id="KW-1185">Reference proteome</keyword>
<comment type="caution">
    <text evidence="7">The sequence shown here is derived from an EMBL/GenBank/DDBJ whole genome shotgun (WGS) entry which is preliminary data.</text>
</comment>
<keyword evidence="5" id="KW-0472">Membrane</keyword>
<protein>
    <recommendedName>
        <fullName evidence="4">Inheritance of peroxisomes protein 1</fullName>
    </recommendedName>
</protein>
<proteinExistence type="inferred from homology"/>
<evidence type="ECO:0000256" key="5">
    <source>
        <dbReference type="ARBA" id="ARBA00023136"/>
    </source>
</evidence>
<dbReference type="InterPro" id="IPR009686">
    <property type="entry name" value="Senescence/spartin_C"/>
</dbReference>
<dbReference type="GO" id="GO:0051301">
    <property type="term" value="P:cell division"/>
    <property type="evidence" value="ECO:0007669"/>
    <property type="project" value="TreeGrafter"/>
</dbReference>
<dbReference type="EMBL" id="CADEPM010000006">
    <property type="protein sequence ID" value="CAB3407875.1"/>
    <property type="molecule type" value="Genomic_DNA"/>
</dbReference>
<evidence type="ECO:0000256" key="3">
    <source>
        <dbReference type="ARBA" id="ARBA00010707"/>
    </source>
</evidence>
<comment type="similarity">
    <text evidence="3">Belongs to the INP1 family.</text>
</comment>
<reference evidence="7 8" key="1">
    <citation type="submission" date="2020-04" db="EMBL/GenBank/DDBJ databases">
        <authorList>
            <person name="Laetsch R D."/>
            <person name="Stevens L."/>
            <person name="Kumar S."/>
            <person name="Blaxter L. M."/>
        </authorList>
    </citation>
    <scope>NUCLEOTIDE SEQUENCE [LARGE SCALE GENOMIC DNA]</scope>
</reference>
<sequence>MKETTTNQCGIPLKSDSLDSQEADLVFSIPHGVQLFTIDGDKTTAPTDPTSLQLLKLNSEFDDEDQKVCAFIQVGPWVYPLMKEKTPILKNEFGAYVMPNPTPDRPNMMAAILVSEEVDDELKQDLQNYLKEFANLRIQDESSNEFNEDEKVRLSRKISQFFITKGQKIASGVENRLTEAANKVQNKGEAYRSNAEPAEQPTQVSPIVKEGVVYMHKGTKTVAKFTNFILEKVGDVANAIGDKLAAGVQKTYKDGKPPQLVADTIEILGGGLTGLGMVFMALEHNGKVLGRSIVNETVESVKLKYGDEASETTKHALSSASH</sequence>
<dbReference type="PANTHER" id="PTHR21068">
    <property type="entry name" value="SPARTIN"/>
    <property type="match status" value="1"/>
</dbReference>
<dbReference type="AlphaFoldDB" id="A0A8S1F5Y6"/>
<dbReference type="InterPro" id="IPR024758">
    <property type="entry name" value="Inp1"/>
</dbReference>
<evidence type="ECO:0000259" key="6">
    <source>
        <dbReference type="Pfam" id="PF06911"/>
    </source>
</evidence>
<dbReference type="GO" id="GO:0012505">
    <property type="term" value="C:endomembrane system"/>
    <property type="evidence" value="ECO:0007669"/>
    <property type="project" value="UniProtKB-SubCell"/>
</dbReference>
<evidence type="ECO:0000256" key="1">
    <source>
        <dbReference type="ARBA" id="ARBA00003594"/>
    </source>
</evidence>
<evidence type="ECO:0000313" key="8">
    <source>
        <dbReference type="Proteomes" id="UP000494206"/>
    </source>
</evidence>
<dbReference type="GO" id="GO:0045033">
    <property type="term" value="P:peroxisome inheritance"/>
    <property type="evidence" value="ECO:0007669"/>
    <property type="project" value="InterPro"/>
</dbReference>